<evidence type="ECO:0000256" key="6">
    <source>
        <dbReference type="ARBA" id="ARBA00011738"/>
    </source>
</evidence>
<evidence type="ECO:0000256" key="3">
    <source>
        <dbReference type="ARBA" id="ARBA00001946"/>
    </source>
</evidence>
<dbReference type="EMBL" id="MFEO01000035">
    <property type="protein sequence ID" value="OGE88239.1"/>
    <property type="molecule type" value="Genomic_DNA"/>
</dbReference>
<keyword evidence="8" id="KW-0808">Transferase</keyword>
<evidence type="ECO:0000256" key="12">
    <source>
        <dbReference type="ARBA" id="ARBA00023052"/>
    </source>
</evidence>
<dbReference type="SUPFAM" id="SSF52922">
    <property type="entry name" value="TK C-terminal domain-like"/>
    <property type="match status" value="1"/>
</dbReference>
<dbReference type="Proteomes" id="UP000178377">
    <property type="component" value="Unassembled WGS sequence"/>
</dbReference>
<evidence type="ECO:0000256" key="1">
    <source>
        <dbReference type="ARBA" id="ARBA00001913"/>
    </source>
</evidence>
<dbReference type="GO" id="GO:0046872">
    <property type="term" value="F:metal ion binding"/>
    <property type="evidence" value="ECO:0007669"/>
    <property type="project" value="UniProtKB-KW"/>
</dbReference>
<evidence type="ECO:0000256" key="2">
    <source>
        <dbReference type="ARBA" id="ARBA00001936"/>
    </source>
</evidence>
<dbReference type="InterPro" id="IPR005474">
    <property type="entry name" value="Transketolase_N"/>
</dbReference>
<dbReference type="Pfam" id="PF02780">
    <property type="entry name" value="Transketolase_C"/>
    <property type="match status" value="1"/>
</dbReference>
<dbReference type="GO" id="GO:0030976">
    <property type="term" value="F:thiamine pyrophosphate binding"/>
    <property type="evidence" value="ECO:0007669"/>
    <property type="project" value="TreeGrafter"/>
</dbReference>
<evidence type="ECO:0000256" key="9">
    <source>
        <dbReference type="ARBA" id="ARBA00022723"/>
    </source>
</evidence>
<evidence type="ECO:0000259" key="13">
    <source>
        <dbReference type="SMART" id="SM00861"/>
    </source>
</evidence>
<dbReference type="InterPro" id="IPR049557">
    <property type="entry name" value="Transketolase_CS"/>
</dbReference>
<comment type="cofactor">
    <cofactor evidence="1">
        <name>Ca(2+)</name>
        <dbReference type="ChEBI" id="CHEBI:29108"/>
    </cofactor>
</comment>
<dbReference type="CDD" id="cd07033">
    <property type="entry name" value="TPP_PYR_DXS_TK_like"/>
    <property type="match status" value="1"/>
</dbReference>
<dbReference type="AlphaFoldDB" id="A0A1F5PE96"/>
<evidence type="ECO:0000313" key="15">
    <source>
        <dbReference type="Proteomes" id="UP000178377"/>
    </source>
</evidence>
<dbReference type="SMART" id="SM00861">
    <property type="entry name" value="Transket_pyr"/>
    <property type="match status" value="1"/>
</dbReference>
<evidence type="ECO:0000256" key="4">
    <source>
        <dbReference type="ARBA" id="ARBA00001964"/>
    </source>
</evidence>
<organism evidence="14 15">
    <name type="scientific">Candidatus Doudnabacteria bacterium RIFCSPHIGHO2_01_FULL_50_11</name>
    <dbReference type="NCBI Taxonomy" id="1817828"/>
    <lineage>
        <taxon>Bacteria</taxon>
        <taxon>Candidatus Doudnaibacteriota</taxon>
    </lineage>
</organism>
<keyword evidence="10" id="KW-0106">Calcium</keyword>
<dbReference type="InterPro" id="IPR005475">
    <property type="entry name" value="Transketolase-like_Pyr-bd"/>
</dbReference>
<keyword evidence="12" id="KW-0786">Thiamine pyrophosphate</keyword>
<dbReference type="NCBIfam" id="NF004559">
    <property type="entry name" value="PRK05899.2-5"/>
    <property type="match status" value="1"/>
</dbReference>
<keyword evidence="11" id="KW-0460">Magnesium</keyword>
<dbReference type="InterPro" id="IPR051424">
    <property type="entry name" value="Transketolase-like"/>
</dbReference>
<comment type="cofactor">
    <cofactor evidence="2">
        <name>Mn(2+)</name>
        <dbReference type="ChEBI" id="CHEBI:29035"/>
    </cofactor>
</comment>
<dbReference type="SUPFAM" id="SSF52518">
    <property type="entry name" value="Thiamin diphosphate-binding fold (THDP-binding)"/>
    <property type="match status" value="2"/>
</dbReference>
<accession>A0A1F5PE96</accession>
<dbReference type="STRING" id="1817828.A2722_01640"/>
<comment type="similarity">
    <text evidence="5">Belongs to the transketolase family.</text>
</comment>
<comment type="caution">
    <text evidence="14">The sequence shown here is derived from an EMBL/GenBank/DDBJ whole genome shotgun (WGS) entry which is preliminary data.</text>
</comment>
<protein>
    <recommendedName>
        <fullName evidence="7">Transketolase</fullName>
    </recommendedName>
</protein>
<keyword evidence="9" id="KW-0479">Metal-binding</keyword>
<comment type="subunit">
    <text evidence="6">Homodimer.</text>
</comment>
<dbReference type="GO" id="GO:0005737">
    <property type="term" value="C:cytoplasm"/>
    <property type="evidence" value="ECO:0007669"/>
    <property type="project" value="UniProtKB-ARBA"/>
</dbReference>
<comment type="cofactor">
    <cofactor evidence="4">
        <name>thiamine diphosphate</name>
        <dbReference type="ChEBI" id="CHEBI:58937"/>
    </cofactor>
</comment>
<reference evidence="14 15" key="1">
    <citation type="journal article" date="2016" name="Nat. Commun.">
        <title>Thousands of microbial genomes shed light on interconnected biogeochemical processes in an aquifer system.</title>
        <authorList>
            <person name="Anantharaman K."/>
            <person name="Brown C.T."/>
            <person name="Hug L.A."/>
            <person name="Sharon I."/>
            <person name="Castelle C.J."/>
            <person name="Probst A.J."/>
            <person name="Thomas B.C."/>
            <person name="Singh A."/>
            <person name="Wilkins M.J."/>
            <person name="Karaoz U."/>
            <person name="Brodie E.L."/>
            <person name="Williams K.H."/>
            <person name="Hubbard S.S."/>
            <person name="Banfield J.F."/>
        </authorList>
    </citation>
    <scope>NUCLEOTIDE SEQUENCE [LARGE SCALE GENOMIC DNA]</scope>
</reference>
<evidence type="ECO:0000256" key="5">
    <source>
        <dbReference type="ARBA" id="ARBA00007131"/>
    </source>
</evidence>
<dbReference type="Gene3D" id="3.40.50.970">
    <property type="match status" value="2"/>
</dbReference>
<proteinExistence type="inferred from homology"/>
<dbReference type="PROSITE" id="PS00801">
    <property type="entry name" value="TRANSKETOLASE_1"/>
    <property type="match status" value="1"/>
</dbReference>
<sequence>MSETKVKELTRLLRYWCLKMTTTAGSGHLTSSLSAVDLMAELMFGGVFRYDVADPQNINNDRLIFSKGHASPLFYSLWAAAGAVSEKELMTYRKFGSPLEGHPSMRFAFTEAATGSLGQGLSVGVGMALNGKYLDKLAYRTYVLLGDGEIAEGSVWEAIQIAAYYKLNNLIGVVDCSRLAQWGETMYGRNMKAIAQRISAFGWNTITIDGHSLPQIQRAIAKAASSEKPTMIIAQTIKGKGVKFLEDKDGWHGKVLDPEGLEKALKELGKVDTSLRGVIAKPPRKSRPTGLKAKNFLNVPKEDYKIGGIISTRKAYGQALPRILMKYRDMVVLDAGVANSTFAEIFQTHFPERFFEMFIAEQNMIGTALGLARRGKLPFVSTFAAFFTRAFDQIRMSDYSGVHMVLCGSHAGVSVGADGVSQMGLEDIALFRSLFSSIVLYPSDAVACDKLVEEAAKYQNIVYLRTTRREMPVLYEAEEKFPIGGSKVLRSSSRDQVTIAAAGITLHEALKAYTALKAERISVRVLDLYSVKPLDVKTLLKASKETQAVITVEDHYPEGGIGEAVAAALSGTKTPVVSLAVRKLPQSGTPDELLGYEQIDEGAIVEQVKKILGK</sequence>
<dbReference type="FunFam" id="3.40.50.970:FF:000129">
    <property type="entry name" value="Transketolase"/>
    <property type="match status" value="1"/>
</dbReference>
<dbReference type="CDD" id="cd02012">
    <property type="entry name" value="TPP_TK"/>
    <property type="match status" value="1"/>
</dbReference>
<dbReference type="Pfam" id="PF00456">
    <property type="entry name" value="Transketolase_N"/>
    <property type="match status" value="1"/>
</dbReference>
<dbReference type="InterPro" id="IPR033248">
    <property type="entry name" value="Transketolase_C"/>
</dbReference>
<evidence type="ECO:0000313" key="14">
    <source>
        <dbReference type="EMBL" id="OGE88239.1"/>
    </source>
</evidence>
<dbReference type="InterPro" id="IPR029061">
    <property type="entry name" value="THDP-binding"/>
</dbReference>
<evidence type="ECO:0000256" key="11">
    <source>
        <dbReference type="ARBA" id="ARBA00022842"/>
    </source>
</evidence>
<dbReference type="GO" id="GO:0004802">
    <property type="term" value="F:transketolase activity"/>
    <property type="evidence" value="ECO:0007669"/>
    <property type="project" value="TreeGrafter"/>
</dbReference>
<evidence type="ECO:0000256" key="10">
    <source>
        <dbReference type="ARBA" id="ARBA00022837"/>
    </source>
</evidence>
<dbReference type="GO" id="GO:0019682">
    <property type="term" value="P:glyceraldehyde-3-phosphate metabolic process"/>
    <property type="evidence" value="ECO:0007669"/>
    <property type="project" value="UniProtKB-ARBA"/>
</dbReference>
<dbReference type="Gene3D" id="3.40.50.920">
    <property type="match status" value="1"/>
</dbReference>
<evidence type="ECO:0000256" key="7">
    <source>
        <dbReference type="ARBA" id="ARBA00016662"/>
    </source>
</evidence>
<dbReference type="PANTHER" id="PTHR43195">
    <property type="entry name" value="TRANSKETOLASE"/>
    <property type="match status" value="1"/>
</dbReference>
<dbReference type="Pfam" id="PF02779">
    <property type="entry name" value="Transket_pyr"/>
    <property type="match status" value="1"/>
</dbReference>
<comment type="cofactor">
    <cofactor evidence="3">
        <name>Mg(2+)</name>
        <dbReference type="ChEBI" id="CHEBI:18420"/>
    </cofactor>
</comment>
<gene>
    <name evidence="14" type="ORF">A2722_01640</name>
</gene>
<name>A0A1F5PE96_9BACT</name>
<dbReference type="PANTHER" id="PTHR43195:SF1">
    <property type="entry name" value="FI06132P-RELATED"/>
    <property type="match status" value="1"/>
</dbReference>
<evidence type="ECO:0000256" key="8">
    <source>
        <dbReference type="ARBA" id="ARBA00022679"/>
    </source>
</evidence>
<feature type="domain" description="Transketolase-like pyrimidine-binding" evidence="13">
    <location>
        <begin position="310"/>
        <end position="473"/>
    </location>
</feature>
<dbReference type="InterPro" id="IPR009014">
    <property type="entry name" value="Transketo_C/PFOR_II"/>
</dbReference>